<dbReference type="GO" id="GO:0004517">
    <property type="term" value="F:nitric-oxide synthase activity"/>
    <property type="evidence" value="ECO:0007669"/>
    <property type="project" value="UniProtKB-EC"/>
</dbReference>
<dbReference type="InterPro" id="IPR044944">
    <property type="entry name" value="NOS_dom_3"/>
</dbReference>
<sequence>MTAAAAEVRHFLELYARETGQNLSEPALNTSELASHELASHELASHDRTTFNPTTEHLTFAARVAWRNAARCVGRGYWPALAVRDLRHISEPQQVFRELQRHLRQAWNGGRIRSTISVFGPGVRILNDQLIRYAGYPDGLGDPQNRRLTAELTALGWSPPVQRSDFDVLPVAIETGGRTQLFEWQADDVQEVAIVHPEVGDLGLRWHALPVISNMELRFAGLTYACAPFNGWYMETEIGARNLADQGRYDRLPELAQRLGLDTARERSLWRDRALVELNRAVLHSFDAAGVRLDDHHSLTRQFVAFEERERAAGRRVNGQWDWLIPPLSPATTPVWARSYREDRELTPGFFHSRRSAFSGCPVTHGTEPLP</sequence>
<name>F0RKK3_DEIPM</name>
<dbReference type="AlphaFoldDB" id="F0RKK3"/>
<dbReference type="PANTHER" id="PTHR43410">
    <property type="entry name" value="NITRIC OXIDE SYNTHASE OXYGENASE"/>
    <property type="match status" value="1"/>
</dbReference>
<dbReference type="GO" id="GO:0006809">
    <property type="term" value="P:nitric oxide biosynthetic process"/>
    <property type="evidence" value="ECO:0007669"/>
    <property type="project" value="InterPro"/>
</dbReference>
<dbReference type="Gene3D" id="3.90.340.10">
    <property type="entry name" value="Nitric Oxide Synthase, Chain A, domain 1"/>
    <property type="match status" value="1"/>
</dbReference>
<dbReference type="EMBL" id="CP002536">
    <property type="protein sequence ID" value="ADY25693.1"/>
    <property type="molecule type" value="Genomic_DNA"/>
</dbReference>
<accession>F0RKK3</accession>
<protein>
    <submittedName>
        <fullName evidence="6">Nitric-oxide synthase</fullName>
        <ecNumber evidence="6">1.14.13.39</ecNumber>
    </submittedName>
</protein>
<keyword evidence="1" id="KW-0349">Heme</keyword>
<feature type="domain" description="Nitric oxide synthase (NOS)" evidence="5">
    <location>
        <begin position="8"/>
        <end position="354"/>
    </location>
</feature>
<dbReference type="HOGENOM" id="CLU_040293_0_0_0"/>
<dbReference type="Proteomes" id="UP000007718">
    <property type="component" value="Chromosome"/>
</dbReference>
<dbReference type="Gene3D" id="3.90.440.10">
    <property type="entry name" value="Nitric Oxide Synthase,Heme Domain,Chain A domain 2"/>
    <property type="match status" value="1"/>
</dbReference>
<dbReference type="InterPro" id="IPR044943">
    <property type="entry name" value="NOS_dom_1"/>
</dbReference>
<dbReference type="GO" id="GO:0046872">
    <property type="term" value="F:metal ion binding"/>
    <property type="evidence" value="ECO:0007669"/>
    <property type="project" value="UniProtKB-KW"/>
</dbReference>
<dbReference type="PANTHER" id="PTHR43410:SF1">
    <property type="entry name" value="NITRIC OXIDE SYNTHASE"/>
    <property type="match status" value="1"/>
</dbReference>
<evidence type="ECO:0000259" key="5">
    <source>
        <dbReference type="Pfam" id="PF02898"/>
    </source>
</evidence>
<dbReference type="EC" id="1.14.13.39" evidence="6"/>
<dbReference type="eggNOG" id="COG4362">
    <property type="taxonomic scope" value="Bacteria"/>
</dbReference>
<dbReference type="STRING" id="693977.Deipr_0530"/>
<dbReference type="InterPro" id="IPR050607">
    <property type="entry name" value="NOS"/>
</dbReference>
<evidence type="ECO:0000313" key="7">
    <source>
        <dbReference type="Proteomes" id="UP000007718"/>
    </source>
</evidence>
<evidence type="ECO:0000256" key="3">
    <source>
        <dbReference type="ARBA" id="ARBA00023002"/>
    </source>
</evidence>
<dbReference type="InterPro" id="IPR036119">
    <property type="entry name" value="NOS_N_sf"/>
</dbReference>
<dbReference type="InterPro" id="IPR004030">
    <property type="entry name" value="NOS_N"/>
</dbReference>
<evidence type="ECO:0000313" key="6">
    <source>
        <dbReference type="EMBL" id="ADY25693.1"/>
    </source>
</evidence>
<proteinExistence type="predicted"/>
<dbReference type="Pfam" id="PF02898">
    <property type="entry name" value="NO_synthase"/>
    <property type="match status" value="1"/>
</dbReference>
<evidence type="ECO:0000256" key="1">
    <source>
        <dbReference type="ARBA" id="ARBA00022617"/>
    </source>
</evidence>
<reference evidence="6 7" key="2">
    <citation type="journal article" date="2012" name="Stand. Genomic Sci.">
        <title>Complete genome sequence of the orange-red pigmented, radioresistant Deinococcus proteolyticus type strain (MRP(T)).</title>
        <authorList>
            <person name="Copeland A."/>
            <person name="Zeytun A."/>
            <person name="Yassawong M."/>
            <person name="Nolan M."/>
            <person name="Lucas S."/>
            <person name="Hammon N."/>
            <person name="Deshpande S."/>
            <person name="Cheng J.F."/>
            <person name="Han C."/>
            <person name="Tapia R."/>
            <person name="Goodwin L.A."/>
            <person name="Pitluck S."/>
            <person name="Mavromatis K."/>
            <person name="Liolios K."/>
            <person name="Pagani I."/>
            <person name="Ivanova N."/>
            <person name="Mikhailova N."/>
            <person name="Pati A."/>
            <person name="Chen A."/>
            <person name="Palaniappan K."/>
            <person name="Land M."/>
            <person name="Hauser L."/>
            <person name="Jeffries C.D."/>
            <person name="Brambilla E.M."/>
            <person name="Rohde M."/>
            <person name="Sikorski J."/>
            <person name="Pukall R."/>
            <person name="Goker M."/>
            <person name="Detter J.C."/>
            <person name="Woyke T."/>
            <person name="Bristow J."/>
            <person name="Eisen J.A."/>
            <person name="Markowitz V."/>
            <person name="Hugenholtz P."/>
            <person name="Kyrpides N.C."/>
            <person name="Klenk H.P."/>
            <person name="Lapidus A."/>
        </authorList>
    </citation>
    <scope>NUCLEOTIDE SEQUENCE [LARGE SCALE GENOMIC DNA]</scope>
    <source>
        <strain evidence="7">ATCC 35074 / DSM 20540 / JCM 6276 / NBRC 101906 / NCIMB 13154 / VKM Ac-1939 / CCM 2703 / MRP</strain>
    </source>
</reference>
<dbReference type="SMR" id="F0RKK3"/>
<evidence type="ECO:0000256" key="4">
    <source>
        <dbReference type="ARBA" id="ARBA00023004"/>
    </source>
</evidence>
<gene>
    <name evidence="6" type="ordered locus">Deipr_0530</name>
</gene>
<keyword evidence="7" id="KW-1185">Reference proteome</keyword>
<dbReference type="KEGG" id="dpt:Deipr_0530"/>
<evidence type="ECO:0000256" key="2">
    <source>
        <dbReference type="ARBA" id="ARBA00022723"/>
    </source>
</evidence>
<dbReference type="RefSeq" id="WP_013614302.1">
    <property type="nucleotide sequence ID" value="NC_015161.1"/>
</dbReference>
<dbReference type="InterPro" id="IPR044940">
    <property type="entry name" value="NOS_dom_2"/>
</dbReference>
<reference evidence="7" key="1">
    <citation type="submission" date="2011-02" db="EMBL/GenBank/DDBJ databases">
        <title>The complete sequence of chromosome of Deinococcus proteolyticus DSM 20540.</title>
        <authorList>
            <consortium name="US DOE Joint Genome Institute (JGI-PGF)"/>
            <person name="Lucas S."/>
            <person name="Copeland A."/>
            <person name="Lapidus A."/>
            <person name="Bruce D."/>
            <person name="Goodwin L."/>
            <person name="Pitluck S."/>
            <person name="Kyrpides N."/>
            <person name="Mavromatis K."/>
            <person name="Pagani I."/>
            <person name="Ivanova N."/>
            <person name="Ovchinnikova G."/>
            <person name="Zeytun A."/>
            <person name="Detter J.C."/>
            <person name="Han C."/>
            <person name="Land M."/>
            <person name="Hauser L."/>
            <person name="Markowitz V."/>
            <person name="Cheng J.-F."/>
            <person name="Hugenholtz P."/>
            <person name="Woyke T."/>
            <person name="Wu D."/>
            <person name="Pukall R."/>
            <person name="Steenblock K."/>
            <person name="Brambilla E."/>
            <person name="Klenk H.-P."/>
            <person name="Eisen J.A."/>
        </authorList>
    </citation>
    <scope>NUCLEOTIDE SEQUENCE [LARGE SCALE GENOMIC DNA]</scope>
    <source>
        <strain evidence="7">ATCC 35074 / DSM 20540 / JCM 6276 / NBRC 101906 / NCIMB 13154 / VKM Ac-1939 / CCM 2703 / MRP</strain>
    </source>
</reference>
<keyword evidence="3 6" id="KW-0560">Oxidoreductase</keyword>
<dbReference type="Gene3D" id="3.90.1230.10">
    <property type="entry name" value="Nitric Oxide Synthase, Chain A, domain 3"/>
    <property type="match status" value="1"/>
</dbReference>
<dbReference type="OrthoDB" id="3398374at2"/>
<dbReference type="SUPFAM" id="SSF56512">
    <property type="entry name" value="Nitric oxide (NO) synthase oxygenase domain"/>
    <property type="match status" value="1"/>
</dbReference>
<keyword evidence="4" id="KW-0408">Iron</keyword>
<organism evidence="6 7">
    <name type="scientific">Deinococcus proteolyticus (strain ATCC 35074 / DSM 20540 / JCM 6276 / NBRC 101906 / NCIMB 13154 / VKM Ac-1939 / CCM 2703 / MRP)</name>
    <dbReference type="NCBI Taxonomy" id="693977"/>
    <lineage>
        <taxon>Bacteria</taxon>
        <taxon>Thermotogati</taxon>
        <taxon>Deinococcota</taxon>
        <taxon>Deinococci</taxon>
        <taxon>Deinococcales</taxon>
        <taxon>Deinococcaceae</taxon>
        <taxon>Deinococcus</taxon>
    </lineage>
</organism>
<keyword evidence="2" id="KW-0479">Metal-binding</keyword>